<gene>
    <name evidence="2" type="primary">P0571B09.130</name>
</gene>
<dbReference type="Pfam" id="PF05754">
    <property type="entry name" value="DUF834"/>
    <property type="match status" value="1"/>
</dbReference>
<reference evidence="3" key="2">
    <citation type="journal article" date="2008" name="Nucleic Acids Res.">
        <title>The rice annotation project database (RAP-DB): 2008 update.</title>
        <authorList>
            <consortium name="The rice annotation project (RAP)"/>
        </authorList>
    </citation>
    <scope>GENOME REANNOTATION</scope>
    <source>
        <strain evidence="3">cv. Nipponbare</strain>
    </source>
</reference>
<dbReference type="Proteomes" id="UP000000763">
    <property type="component" value="Chromosome 8"/>
</dbReference>
<dbReference type="AlphaFoldDB" id="Q69PK8"/>
<protein>
    <recommendedName>
        <fullName evidence="1">DUF834 domain-containing protein</fullName>
    </recommendedName>
</protein>
<evidence type="ECO:0000259" key="1">
    <source>
        <dbReference type="Pfam" id="PF05754"/>
    </source>
</evidence>
<evidence type="ECO:0000313" key="3">
    <source>
        <dbReference type="Proteomes" id="UP000000763"/>
    </source>
</evidence>
<organism evidence="2 3">
    <name type="scientific">Oryza sativa subsp. japonica</name>
    <name type="common">Rice</name>
    <dbReference type="NCBI Taxonomy" id="39947"/>
    <lineage>
        <taxon>Eukaryota</taxon>
        <taxon>Viridiplantae</taxon>
        <taxon>Streptophyta</taxon>
        <taxon>Embryophyta</taxon>
        <taxon>Tracheophyta</taxon>
        <taxon>Spermatophyta</taxon>
        <taxon>Magnoliopsida</taxon>
        <taxon>Liliopsida</taxon>
        <taxon>Poales</taxon>
        <taxon>Poaceae</taxon>
        <taxon>BOP clade</taxon>
        <taxon>Oryzoideae</taxon>
        <taxon>Oryzeae</taxon>
        <taxon>Oryzinae</taxon>
        <taxon>Oryza</taxon>
        <taxon>Oryza sativa</taxon>
    </lineage>
</organism>
<evidence type="ECO:0000313" key="2">
    <source>
        <dbReference type="EMBL" id="BAD33539.1"/>
    </source>
</evidence>
<dbReference type="EMBL" id="AP005526">
    <property type="protein sequence ID" value="BAD33539.1"/>
    <property type="molecule type" value="Genomic_DNA"/>
</dbReference>
<sequence>MTEGAAGPSWRSKCGGELGLHGDDGAPVDFGFGKVEAALPLFAAVPLVMTALTGDGGVDAYSRLELLPATERERTRGEKVKRKPGSRFLCAEDPGKPVVAINPKLAVVF</sequence>
<proteinExistence type="predicted"/>
<reference evidence="3" key="1">
    <citation type="journal article" date="2005" name="Nature">
        <title>The map-based sequence of the rice genome.</title>
        <authorList>
            <consortium name="International rice genome sequencing project (IRGSP)"/>
            <person name="Matsumoto T."/>
            <person name="Wu J."/>
            <person name="Kanamori H."/>
            <person name="Katayose Y."/>
            <person name="Fujisawa M."/>
            <person name="Namiki N."/>
            <person name="Mizuno H."/>
            <person name="Yamamoto K."/>
            <person name="Antonio B.A."/>
            <person name="Baba T."/>
            <person name="Sakata K."/>
            <person name="Nagamura Y."/>
            <person name="Aoki H."/>
            <person name="Arikawa K."/>
            <person name="Arita K."/>
            <person name="Bito T."/>
            <person name="Chiden Y."/>
            <person name="Fujitsuka N."/>
            <person name="Fukunaka R."/>
            <person name="Hamada M."/>
            <person name="Harada C."/>
            <person name="Hayashi A."/>
            <person name="Hijishita S."/>
            <person name="Honda M."/>
            <person name="Hosokawa S."/>
            <person name="Ichikawa Y."/>
            <person name="Idonuma A."/>
            <person name="Iijima M."/>
            <person name="Ikeda M."/>
            <person name="Ikeno M."/>
            <person name="Ito K."/>
            <person name="Ito S."/>
            <person name="Ito T."/>
            <person name="Ito Y."/>
            <person name="Ito Y."/>
            <person name="Iwabuchi A."/>
            <person name="Kamiya K."/>
            <person name="Karasawa W."/>
            <person name="Kurita K."/>
            <person name="Katagiri S."/>
            <person name="Kikuta A."/>
            <person name="Kobayashi H."/>
            <person name="Kobayashi N."/>
            <person name="Machita K."/>
            <person name="Maehara T."/>
            <person name="Masukawa M."/>
            <person name="Mizubayashi T."/>
            <person name="Mukai Y."/>
            <person name="Nagasaki H."/>
            <person name="Nagata Y."/>
            <person name="Naito S."/>
            <person name="Nakashima M."/>
            <person name="Nakama Y."/>
            <person name="Nakamichi Y."/>
            <person name="Nakamura M."/>
            <person name="Meguro A."/>
            <person name="Negishi M."/>
            <person name="Ohta I."/>
            <person name="Ohta T."/>
            <person name="Okamoto M."/>
            <person name="Ono N."/>
            <person name="Saji S."/>
            <person name="Sakaguchi M."/>
            <person name="Sakai K."/>
            <person name="Shibata M."/>
            <person name="Shimokawa T."/>
            <person name="Song J."/>
            <person name="Takazaki Y."/>
            <person name="Terasawa K."/>
            <person name="Tsugane M."/>
            <person name="Tsuji K."/>
            <person name="Ueda S."/>
            <person name="Waki K."/>
            <person name="Yamagata H."/>
            <person name="Yamamoto M."/>
            <person name="Yamamoto S."/>
            <person name="Yamane H."/>
            <person name="Yoshiki S."/>
            <person name="Yoshihara R."/>
            <person name="Yukawa K."/>
            <person name="Zhong H."/>
            <person name="Yano M."/>
            <person name="Yuan Q."/>
            <person name="Ouyang S."/>
            <person name="Liu J."/>
            <person name="Jones K.M."/>
            <person name="Gansberger K."/>
            <person name="Moffat K."/>
            <person name="Hill J."/>
            <person name="Bera J."/>
            <person name="Fadrosh D."/>
            <person name="Jin S."/>
            <person name="Johri S."/>
            <person name="Kim M."/>
            <person name="Overton L."/>
            <person name="Reardon M."/>
            <person name="Tsitrin T."/>
            <person name="Vuong H."/>
            <person name="Weaver B."/>
            <person name="Ciecko A."/>
            <person name="Tallon L."/>
            <person name="Jackson J."/>
            <person name="Pai G."/>
            <person name="Aken S.V."/>
            <person name="Utterback T."/>
            <person name="Reidmuller S."/>
            <person name="Feldblyum T."/>
            <person name="Hsiao J."/>
            <person name="Zismann V."/>
            <person name="Iobst S."/>
            <person name="de Vazeille A.R."/>
            <person name="Buell C.R."/>
            <person name="Ying K."/>
            <person name="Li Y."/>
            <person name="Lu T."/>
            <person name="Huang Y."/>
            <person name="Zhao Q."/>
            <person name="Feng Q."/>
            <person name="Zhang L."/>
            <person name="Zhu J."/>
            <person name="Weng Q."/>
            <person name="Mu J."/>
            <person name="Lu Y."/>
            <person name="Fan D."/>
            <person name="Liu Y."/>
            <person name="Guan J."/>
            <person name="Zhang Y."/>
            <person name="Yu S."/>
            <person name="Liu X."/>
            <person name="Zhang Y."/>
            <person name="Hong G."/>
            <person name="Han B."/>
            <person name="Choisne N."/>
            <person name="Demange N."/>
            <person name="Orjeda G."/>
            <person name="Samain S."/>
            <person name="Cattolico L."/>
            <person name="Pelletier E."/>
            <person name="Couloux A."/>
            <person name="Segurens B."/>
            <person name="Wincker P."/>
            <person name="D'Hont A."/>
            <person name="Scarpelli C."/>
            <person name="Weissenbach J."/>
            <person name="Salanoubat M."/>
            <person name="Quetier F."/>
            <person name="Yu Y."/>
            <person name="Kim H.R."/>
            <person name="Rambo T."/>
            <person name="Currie J."/>
            <person name="Collura K."/>
            <person name="Luo M."/>
            <person name="Yang T."/>
            <person name="Ammiraju J.S.S."/>
            <person name="Engler F."/>
            <person name="Soderlund C."/>
            <person name="Wing R.A."/>
            <person name="Palmer L.E."/>
            <person name="de la Bastide M."/>
            <person name="Spiegel L."/>
            <person name="Nascimento L."/>
            <person name="Zutavern T."/>
            <person name="O'Shaughnessy A."/>
            <person name="Dike S."/>
            <person name="Dedhia N."/>
            <person name="Preston R."/>
            <person name="Balija V."/>
            <person name="McCombie W.R."/>
            <person name="Chow T."/>
            <person name="Chen H."/>
            <person name="Chung M."/>
            <person name="Chen C."/>
            <person name="Shaw J."/>
            <person name="Wu H."/>
            <person name="Hsiao K."/>
            <person name="Chao Y."/>
            <person name="Chu M."/>
            <person name="Cheng C."/>
            <person name="Hour A."/>
            <person name="Lee P."/>
            <person name="Lin S."/>
            <person name="Lin Y."/>
            <person name="Liou J."/>
            <person name="Liu S."/>
            <person name="Hsing Y."/>
            <person name="Raghuvanshi S."/>
            <person name="Mohanty A."/>
            <person name="Bharti A.K."/>
            <person name="Gaur A."/>
            <person name="Gupta V."/>
            <person name="Kumar D."/>
            <person name="Ravi V."/>
            <person name="Vij S."/>
            <person name="Kapur A."/>
            <person name="Khurana P."/>
            <person name="Khurana P."/>
            <person name="Khurana J.P."/>
            <person name="Tyagi A.K."/>
            <person name="Gaikwad K."/>
            <person name="Singh A."/>
            <person name="Dalal V."/>
            <person name="Srivastava S."/>
            <person name="Dixit A."/>
            <person name="Pal A.K."/>
            <person name="Ghazi I.A."/>
            <person name="Yadav M."/>
            <person name="Pandit A."/>
            <person name="Bhargava A."/>
            <person name="Sureshbabu K."/>
            <person name="Batra K."/>
            <person name="Sharma T.R."/>
            <person name="Mohapatra T."/>
            <person name="Singh N.K."/>
            <person name="Messing J."/>
            <person name="Nelson A.B."/>
            <person name="Fuks G."/>
            <person name="Kavchok S."/>
            <person name="Keizer G."/>
            <person name="Linton E."/>
            <person name="Llaca V."/>
            <person name="Song R."/>
            <person name="Tanyolac B."/>
            <person name="Young S."/>
            <person name="Ho-Il K."/>
            <person name="Hahn J.H."/>
            <person name="Sangsakoo G."/>
            <person name="Vanavichit A."/>
            <person name="de Mattos Luiz.A.T."/>
            <person name="Zimmer P.D."/>
            <person name="Malone G."/>
            <person name="Dellagostin O."/>
            <person name="de Oliveira A.C."/>
            <person name="Bevan M."/>
            <person name="Bancroft I."/>
            <person name="Minx P."/>
            <person name="Cordum H."/>
            <person name="Wilson R."/>
            <person name="Cheng Z."/>
            <person name="Jin W."/>
            <person name="Jiang J."/>
            <person name="Leong S.A."/>
            <person name="Iwama H."/>
            <person name="Gojobori T."/>
            <person name="Itoh T."/>
            <person name="Niimura Y."/>
            <person name="Fujii Y."/>
            <person name="Habara T."/>
            <person name="Sakai H."/>
            <person name="Sato Y."/>
            <person name="Wilson G."/>
            <person name="Kumar K."/>
            <person name="McCouch S."/>
            <person name="Juretic N."/>
            <person name="Hoen D."/>
            <person name="Wright S."/>
            <person name="Bruskiewich R."/>
            <person name="Bureau T."/>
            <person name="Miyao A."/>
            <person name="Hirochika H."/>
            <person name="Nishikawa T."/>
            <person name="Kadowaki K."/>
            <person name="Sugiura M."/>
            <person name="Burr B."/>
            <person name="Sasaki T."/>
        </authorList>
    </citation>
    <scope>NUCLEOTIDE SEQUENCE [LARGE SCALE GENOMIC DNA]</scope>
    <source>
        <strain evidence="3">cv. Nipponbare</strain>
    </source>
</reference>
<name>Q69PK8_ORYSJ</name>
<dbReference type="InterPro" id="IPR008552">
    <property type="entry name" value="DUF834"/>
</dbReference>
<accession>Q69PK8</accession>
<feature type="domain" description="DUF834" evidence="1">
    <location>
        <begin position="10"/>
        <end position="59"/>
    </location>
</feature>